<dbReference type="PANTHER" id="PTHR48111">
    <property type="entry name" value="REGULATOR OF RPOS"/>
    <property type="match status" value="1"/>
</dbReference>
<keyword evidence="2" id="KW-0597">Phosphoprotein</keyword>
<dbReference type="PROSITE" id="PS50110">
    <property type="entry name" value="RESPONSE_REGULATORY"/>
    <property type="match status" value="1"/>
</dbReference>
<dbReference type="EMBL" id="SACS01000021">
    <property type="protein sequence ID" value="RVU33504.1"/>
    <property type="molecule type" value="Genomic_DNA"/>
</dbReference>
<name>A0A437QGF8_9GAMM</name>
<dbReference type="InterPro" id="IPR001789">
    <property type="entry name" value="Sig_transdc_resp-reg_receiver"/>
</dbReference>
<dbReference type="PANTHER" id="PTHR48111:SF36">
    <property type="entry name" value="TRANSCRIPTIONAL REGULATORY PROTEIN CUTR"/>
    <property type="match status" value="1"/>
</dbReference>
<dbReference type="Pfam" id="PF00486">
    <property type="entry name" value="Trans_reg_C"/>
    <property type="match status" value="1"/>
</dbReference>
<reference evidence="6 7" key="1">
    <citation type="submission" date="2019-01" db="EMBL/GenBank/DDBJ databases">
        <authorList>
            <person name="Chen W.-M."/>
        </authorList>
    </citation>
    <scope>NUCLEOTIDE SEQUENCE [LARGE SCALE GENOMIC DNA]</scope>
    <source>
        <strain evidence="6 7">KYPC3</strain>
    </source>
</reference>
<keyword evidence="1 3" id="KW-0238">DNA-binding</keyword>
<dbReference type="GO" id="GO:0000976">
    <property type="term" value="F:transcription cis-regulatory region binding"/>
    <property type="evidence" value="ECO:0007669"/>
    <property type="project" value="TreeGrafter"/>
</dbReference>
<evidence type="ECO:0000256" key="3">
    <source>
        <dbReference type="PROSITE-ProRule" id="PRU01091"/>
    </source>
</evidence>
<evidence type="ECO:0000259" key="5">
    <source>
        <dbReference type="PROSITE" id="PS51755"/>
    </source>
</evidence>
<dbReference type="Gene3D" id="1.10.10.10">
    <property type="entry name" value="Winged helix-like DNA-binding domain superfamily/Winged helix DNA-binding domain"/>
    <property type="match status" value="1"/>
</dbReference>
<dbReference type="InterPro" id="IPR039420">
    <property type="entry name" value="WalR-like"/>
</dbReference>
<dbReference type="InterPro" id="IPR016032">
    <property type="entry name" value="Sig_transdc_resp-reg_C-effctor"/>
</dbReference>
<organism evidence="6 7">
    <name type="scientific">Rheinheimera riviphila</name>
    <dbReference type="NCBI Taxonomy" id="1834037"/>
    <lineage>
        <taxon>Bacteria</taxon>
        <taxon>Pseudomonadati</taxon>
        <taxon>Pseudomonadota</taxon>
        <taxon>Gammaproteobacteria</taxon>
        <taxon>Chromatiales</taxon>
        <taxon>Chromatiaceae</taxon>
        <taxon>Rheinheimera</taxon>
    </lineage>
</organism>
<dbReference type="Pfam" id="PF00072">
    <property type="entry name" value="Response_reg"/>
    <property type="match status" value="1"/>
</dbReference>
<dbReference type="AlphaFoldDB" id="A0A437QGF8"/>
<feature type="domain" description="Response regulatory" evidence="4">
    <location>
        <begin position="3"/>
        <end position="117"/>
    </location>
</feature>
<dbReference type="SMART" id="SM00862">
    <property type="entry name" value="Trans_reg_C"/>
    <property type="match status" value="1"/>
</dbReference>
<gene>
    <name evidence="6" type="ORF">EOE67_16750</name>
</gene>
<sequence length="226" mass="24809">MNRILLLEDHERLAVLMSKGLASSGIVVDTFERIDHAWLALQQVPYQAMVLDRGVPDGDGLELLQRLRASGNNIPCLVLTARNALHDRVTGLEAGADDYLSKPFAMEELVARVKALLRRPVACLPLDPVAGDLRLQPSANLLWCGAHSQLLAQAELQVLLVLMRKPGETLRHNLLEAAAWGFEAVTPNALDVVLHRIRKKLQLLGSKQQISNVRGVGYALCTKKAP</sequence>
<evidence type="ECO:0000256" key="1">
    <source>
        <dbReference type="ARBA" id="ARBA00023125"/>
    </source>
</evidence>
<dbReference type="GO" id="GO:0000156">
    <property type="term" value="F:phosphorelay response regulator activity"/>
    <property type="evidence" value="ECO:0007669"/>
    <property type="project" value="TreeGrafter"/>
</dbReference>
<dbReference type="InterPro" id="IPR011006">
    <property type="entry name" value="CheY-like_superfamily"/>
</dbReference>
<dbReference type="Gene3D" id="6.10.250.690">
    <property type="match status" value="1"/>
</dbReference>
<evidence type="ECO:0000313" key="7">
    <source>
        <dbReference type="Proteomes" id="UP000283077"/>
    </source>
</evidence>
<feature type="modified residue" description="4-aspartylphosphate" evidence="2">
    <location>
        <position position="52"/>
    </location>
</feature>
<evidence type="ECO:0000256" key="2">
    <source>
        <dbReference type="PROSITE-ProRule" id="PRU00169"/>
    </source>
</evidence>
<keyword evidence="7" id="KW-1185">Reference proteome</keyword>
<dbReference type="Proteomes" id="UP000283077">
    <property type="component" value="Unassembled WGS sequence"/>
</dbReference>
<comment type="caution">
    <text evidence="6">The sequence shown here is derived from an EMBL/GenBank/DDBJ whole genome shotgun (WGS) entry which is preliminary data.</text>
</comment>
<dbReference type="SUPFAM" id="SSF52172">
    <property type="entry name" value="CheY-like"/>
    <property type="match status" value="1"/>
</dbReference>
<proteinExistence type="predicted"/>
<dbReference type="GO" id="GO:0032993">
    <property type="term" value="C:protein-DNA complex"/>
    <property type="evidence" value="ECO:0007669"/>
    <property type="project" value="TreeGrafter"/>
</dbReference>
<feature type="domain" description="OmpR/PhoB-type" evidence="5">
    <location>
        <begin position="125"/>
        <end position="222"/>
    </location>
</feature>
<dbReference type="PROSITE" id="PS51755">
    <property type="entry name" value="OMPR_PHOB"/>
    <property type="match status" value="1"/>
</dbReference>
<protein>
    <submittedName>
        <fullName evidence="6">Response regulator transcription factor</fullName>
    </submittedName>
</protein>
<dbReference type="SUPFAM" id="SSF46894">
    <property type="entry name" value="C-terminal effector domain of the bipartite response regulators"/>
    <property type="match status" value="1"/>
</dbReference>
<dbReference type="InterPro" id="IPR001867">
    <property type="entry name" value="OmpR/PhoB-type_DNA-bd"/>
</dbReference>
<dbReference type="InterPro" id="IPR036388">
    <property type="entry name" value="WH-like_DNA-bd_sf"/>
</dbReference>
<evidence type="ECO:0000259" key="4">
    <source>
        <dbReference type="PROSITE" id="PS50110"/>
    </source>
</evidence>
<dbReference type="OrthoDB" id="9802426at2"/>
<dbReference type="Gene3D" id="3.40.50.2300">
    <property type="match status" value="1"/>
</dbReference>
<dbReference type="GO" id="GO:0005829">
    <property type="term" value="C:cytosol"/>
    <property type="evidence" value="ECO:0007669"/>
    <property type="project" value="TreeGrafter"/>
</dbReference>
<dbReference type="SMART" id="SM00448">
    <property type="entry name" value="REC"/>
    <property type="match status" value="1"/>
</dbReference>
<feature type="DNA-binding region" description="OmpR/PhoB-type" evidence="3">
    <location>
        <begin position="125"/>
        <end position="222"/>
    </location>
</feature>
<accession>A0A437QGF8</accession>
<dbReference type="GO" id="GO:0006355">
    <property type="term" value="P:regulation of DNA-templated transcription"/>
    <property type="evidence" value="ECO:0007669"/>
    <property type="project" value="InterPro"/>
</dbReference>
<evidence type="ECO:0000313" key="6">
    <source>
        <dbReference type="EMBL" id="RVU33504.1"/>
    </source>
</evidence>
<dbReference type="CDD" id="cd00383">
    <property type="entry name" value="trans_reg_C"/>
    <property type="match status" value="1"/>
</dbReference>